<evidence type="ECO:0000256" key="3">
    <source>
        <dbReference type="ARBA" id="ARBA00022630"/>
    </source>
</evidence>
<dbReference type="InterPro" id="IPR009100">
    <property type="entry name" value="AcylCoA_DH/oxidase_NM_dom_sf"/>
</dbReference>
<dbReference type="EMBL" id="FNAK01000003">
    <property type="protein sequence ID" value="SDD87869.1"/>
    <property type="molecule type" value="Genomic_DNA"/>
</dbReference>
<dbReference type="Proteomes" id="UP000183685">
    <property type="component" value="Unassembled WGS sequence"/>
</dbReference>
<dbReference type="InterPro" id="IPR009075">
    <property type="entry name" value="AcylCo_DH/oxidase_C"/>
</dbReference>
<dbReference type="InterPro" id="IPR013786">
    <property type="entry name" value="AcylCoA_DH/ox_N"/>
</dbReference>
<dbReference type="SUPFAM" id="SSF47203">
    <property type="entry name" value="Acyl-CoA dehydrogenase C-terminal domain-like"/>
    <property type="match status" value="1"/>
</dbReference>
<protein>
    <submittedName>
        <fullName evidence="8">Acyl-CoA dehydrogenase</fullName>
    </submittedName>
</protein>
<dbReference type="InterPro" id="IPR036250">
    <property type="entry name" value="AcylCo_DH-like_C"/>
</dbReference>
<name>A0A1G6YBW1_9PROT</name>
<evidence type="ECO:0000259" key="6">
    <source>
        <dbReference type="Pfam" id="PF00441"/>
    </source>
</evidence>
<dbReference type="InterPro" id="IPR037069">
    <property type="entry name" value="AcylCoA_DH/ox_N_sf"/>
</dbReference>
<dbReference type="PANTHER" id="PTHR43884:SF20">
    <property type="entry name" value="ACYL-COA DEHYDROGENASE FADE28"/>
    <property type="match status" value="1"/>
</dbReference>
<proteinExistence type="inferred from homology"/>
<evidence type="ECO:0000256" key="5">
    <source>
        <dbReference type="ARBA" id="ARBA00023002"/>
    </source>
</evidence>
<evidence type="ECO:0000256" key="2">
    <source>
        <dbReference type="ARBA" id="ARBA00009347"/>
    </source>
</evidence>
<accession>A0A1G6YBW1</accession>
<feature type="domain" description="Acyl-CoA dehydrogenase/oxidase N-terminal" evidence="7">
    <location>
        <begin position="6"/>
        <end position="102"/>
    </location>
</feature>
<keyword evidence="4" id="KW-0274">FAD</keyword>
<sequence length="367" mass="38873">MDFNLSDDHRMLKDMVSRFVREQCDFESRLKLISSEKGHDEAVWAQMAELGLVAAVLPERVGGLGGSGLDIMVVAEELGRKIVVEPFLATAVLGAGLLAEEGAEGRGPALLDDVIGGGHKLALAHYEPGARYNAAKVDATIAGGKLSGSKSLVINGGDADTLVVSAKDGDKLVLALVAKDAEGVAIKAFKTHDGFGAAEVTFTDVAVAADDVLLSGDAAEAALGRALARATLALCAESLGAMENARDATLEYLRTRTQFGVPIGKFQVLQHRLVDVCLEIEQVRSIVLLAASKLDAGDRDKHLSAAKALVGRVGRMVAEEAVQMHGGIGVTWELELAHVAKRLVMIDHYFGDTDYHLKRFQKLSKAA</sequence>
<dbReference type="Pfam" id="PF02771">
    <property type="entry name" value="Acyl-CoA_dh_N"/>
    <property type="match status" value="1"/>
</dbReference>
<evidence type="ECO:0000256" key="1">
    <source>
        <dbReference type="ARBA" id="ARBA00001974"/>
    </source>
</evidence>
<evidence type="ECO:0000313" key="8">
    <source>
        <dbReference type="EMBL" id="SDD87869.1"/>
    </source>
</evidence>
<comment type="cofactor">
    <cofactor evidence="1">
        <name>FAD</name>
        <dbReference type="ChEBI" id="CHEBI:57692"/>
    </cofactor>
</comment>
<dbReference type="PANTHER" id="PTHR43884">
    <property type="entry name" value="ACYL-COA DEHYDROGENASE"/>
    <property type="match status" value="1"/>
</dbReference>
<keyword evidence="5" id="KW-0560">Oxidoreductase</keyword>
<dbReference type="CDD" id="cd00567">
    <property type="entry name" value="ACAD"/>
    <property type="match status" value="1"/>
</dbReference>
<dbReference type="STRING" id="637679.GCA_001550055_01243"/>
<dbReference type="SUPFAM" id="SSF56645">
    <property type="entry name" value="Acyl-CoA dehydrogenase NM domain-like"/>
    <property type="match status" value="1"/>
</dbReference>
<dbReference type="GO" id="GO:0003995">
    <property type="term" value="F:acyl-CoA dehydrogenase activity"/>
    <property type="evidence" value="ECO:0007669"/>
    <property type="project" value="TreeGrafter"/>
</dbReference>
<dbReference type="Pfam" id="PF00441">
    <property type="entry name" value="Acyl-CoA_dh_1"/>
    <property type="match status" value="1"/>
</dbReference>
<dbReference type="OrthoDB" id="7328575at2"/>
<dbReference type="GO" id="GO:0050660">
    <property type="term" value="F:flavin adenine dinucleotide binding"/>
    <property type="evidence" value="ECO:0007669"/>
    <property type="project" value="InterPro"/>
</dbReference>
<evidence type="ECO:0000259" key="7">
    <source>
        <dbReference type="Pfam" id="PF02771"/>
    </source>
</evidence>
<comment type="similarity">
    <text evidence="2">Belongs to the acyl-CoA dehydrogenase family.</text>
</comment>
<evidence type="ECO:0000313" key="9">
    <source>
        <dbReference type="Proteomes" id="UP000183685"/>
    </source>
</evidence>
<organism evidence="8 9">
    <name type="scientific">Kordiimonas lacus</name>
    <dbReference type="NCBI Taxonomy" id="637679"/>
    <lineage>
        <taxon>Bacteria</taxon>
        <taxon>Pseudomonadati</taxon>
        <taxon>Pseudomonadota</taxon>
        <taxon>Alphaproteobacteria</taxon>
        <taxon>Kordiimonadales</taxon>
        <taxon>Kordiimonadaceae</taxon>
        <taxon>Kordiimonas</taxon>
    </lineage>
</organism>
<gene>
    <name evidence="8" type="ORF">SAMN04488071_1563</name>
</gene>
<reference evidence="8 9" key="1">
    <citation type="submission" date="2016-10" db="EMBL/GenBank/DDBJ databases">
        <authorList>
            <person name="de Groot N.N."/>
        </authorList>
    </citation>
    <scope>NUCLEOTIDE SEQUENCE [LARGE SCALE GENOMIC DNA]</scope>
    <source>
        <strain evidence="8 9">CGMCC 1.9109</strain>
    </source>
</reference>
<dbReference type="AlphaFoldDB" id="A0A1G6YBW1"/>
<keyword evidence="9" id="KW-1185">Reference proteome</keyword>
<dbReference type="InterPro" id="IPR046373">
    <property type="entry name" value="Acyl-CoA_Oxase/DH_mid-dom_sf"/>
</dbReference>
<dbReference type="Gene3D" id="1.10.540.10">
    <property type="entry name" value="Acyl-CoA dehydrogenase/oxidase, N-terminal domain"/>
    <property type="match status" value="1"/>
</dbReference>
<dbReference type="Gene3D" id="1.20.140.10">
    <property type="entry name" value="Butyryl-CoA Dehydrogenase, subunit A, domain 3"/>
    <property type="match status" value="1"/>
</dbReference>
<keyword evidence="3" id="KW-0285">Flavoprotein</keyword>
<dbReference type="Gene3D" id="2.40.110.10">
    <property type="entry name" value="Butyryl-CoA Dehydrogenase, subunit A, domain 2"/>
    <property type="match status" value="1"/>
</dbReference>
<feature type="domain" description="Acyl-CoA dehydrogenase/oxidase C-terminal" evidence="6">
    <location>
        <begin position="226"/>
        <end position="358"/>
    </location>
</feature>
<dbReference type="RefSeq" id="WP_068302390.1">
    <property type="nucleotide sequence ID" value="NZ_FNAK01000003.1"/>
</dbReference>
<evidence type="ECO:0000256" key="4">
    <source>
        <dbReference type="ARBA" id="ARBA00022827"/>
    </source>
</evidence>